<proteinExistence type="predicted"/>
<accession>A0AA39C554</accession>
<keyword evidence="2" id="KW-1185">Reference proteome</keyword>
<organism evidence="1 2">
    <name type="scientific">Microctonus aethiopoides</name>
    <dbReference type="NCBI Taxonomy" id="144406"/>
    <lineage>
        <taxon>Eukaryota</taxon>
        <taxon>Metazoa</taxon>
        <taxon>Ecdysozoa</taxon>
        <taxon>Arthropoda</taxon>
        <taxon>Hexapoda</taxon>
        <taxon>Insecta</taxon>
        <taxon>Pterygota</taxon>
        <taxon>Neoptera</taxon>
        <taxon>Endopterygota</taxon>
        <taxon>Hymenoptera</taxon>
        <taxon>Apocrita</taxon>
        <taxon>Ichneumonoidea</taxon>
        <taxon>Braconidae</taxon>
        <taxon>Euphorinae</taxon>
        <taxon>Microctonus</taxon>
    </lineage>
</organism>
<sequence length="86" mass="10074">MYRQRSNRNVLMKIIESDNLSPIKRQRQSGDELIYSPISKIVQDLRNSSLSPSDDECKLYAESTARDLDLHDYDESRYYNVNSSKL</sequence>
<protein>
    <submittedName>
        <fullName evidence="1">Uncharacterized protein</fullName>
    </submittedName>
</protein>
<dbReference type="AlphaFoldDB" id="A0AA39C554"/>
<gene>
    <name evidence="1" type="ORF">PV328_011481</name>
</gene>
<reference evidence="1" key="1">
    <citation type="journal article" date="2023" name="bioRxiv">
        <title>Scaffold-level genome assemblies of two parasitoid biocontrol wasps reveal the parthenogenesis mechanism and an associated novel virus.</title>
        <authorList>
            <person name="Inwood S."/>
            <person name="Skelly J."/>
            <person name="Guhlin J."/>
            <person name="Harrop T."/>
            <person name="Goldson S."/>
            <person name="Dearden P."/>
        </authorList>
    </citation>
    <scope>NUCLEOTIDE SEQUENCE</scope>
    <source>
        <strain evidence="1">Irish</strain>
        <tissue evidence="1">Whole body</tissue>
    </source>
</reference>
<feature type="non-terminal residue" evidence="1">
    <location>
        <position position="86"/>
    </location>
</feature>
<dbReference type="EMBL" id="JAQQBS010001425">
    <property type="protein sequence ID" value="KAK0157789.1"/>
    <property type="molecule type" value="Genomic_DNA"/>
</dbReference>
<dbReference type="Proteomes" id="UP001168990">
    <property type="component" value="Unassembled WGS sequence"/>
</dbReference>
<comment type="caution">
    <text evidence="1">The sequence shown here is derived from an EMBL/GenBank/DDBJ whole genome shotgun (WGS) entry which is preliminary data.</text>
</comment>
<name>A0AA39C554_9HYME</name>
<reference evidence="1" key="2">
    <citation type="submission" date="2023-03" db="EMBL/GenBank/DDBJ databases">
        <authorList>
            <person name="Inwood S.N."/>
            <person name="Skelly J.G."/>
            <person name="Guhlin J."/>
            <person name="Harrop T.W.R."/>
            <person name="Goldson S.G."/>
            <person name="Dearden P.K."/>
        </authorList>
    </citation>
    <scope>NUCLEOTIDE SEQUENCE</scope>
    <source>
        <strain evidence="1">Irish</strain>
        <tissue evidence="1">Whole body</tissue>
    </source>
</reference>
<evidence type="ECO:0000313" key="2">
    <source>
        <dbReference type="Proteomes" id="UP001168990"/>
    </source>
</evidence>
<evidence type="ECO:0000313" key="1">
    <source>
        <dbReference type="EMBL" id="KAK0157789.1"/>
    </source>
</evidence>